<protein>
    <submittedName>
        <fullName evidence="4">Integrase/recombinase</fullName>
    </submittedName>
</protein>
<gene>
    <name evidence="4" type="ORF">OMM_11932</name>
</gene>
<dbReference type="InterPro" id="IPR050090">
    <property type="entry name" value="Tyrosine_recombinase_XerCD"/>
</dbReference>
<dbReference type="GO" id="GO:0015074">
    <property type="term" value="P:DNA integration"/>
    <property type="evidence" value="ECO:0007669"/>
    <property type="project" value="InterPro"/>
</dbReference>
<dbReference type="Gene3D" id="1.10.443.10">
    <property type="entry name" value="Intergrase catalytic core"/>
    <property type="match status" value="1"/>
</dbReference>
<dbReference type="EMBL" id="ATBP01001549">
    <property type="protein sequence ID" value="ETR67122.1"/>
    <property type="molecule type" value="Genomic_DNA"/>
</dbReference>
<dbReference type="SUPFAM" id="SSF56349">
    <property type="entry name" value="DNA breaking-rejoining enzymes"/>
    <property type="match status" value="1"/>
</dbReference>
<dbReference type="Pfam" id="PF00589">
    <property type="entry name" value="Phage_integrase"/>
    <property type="match status" value="1"/>
</dbReference>
<dbReference type="GO" id="GO:0003677">
    <property type="term" value="F:DNA binding"/>
    <property type="evidence" value="ECO:0007669"/>
    <property type="project" value="InterPro"/>
</dbReference>
<dbReference type="Proteomes" id="UP000189670">
    <property type="component" value="Unassembled WGS sequence"/>
</dbReference>
<dbReference type="GO" id="GO:0006310">
    <property type="term" value="P:DNA recombination"/>
    <property type="evidence" value="ECO:0007669"/>
    <property type="project" value="UniProtKB-KW"/>
</dbReference>
<name>A0A1V1NWZ1_9BACT</name>
<proteinExistence type="predicted"/>
<dbReference type="InterPro" id="IPR002104">
    <property type="entry name" value="Integrase_catalytic"/>
</dbReference>
<comment type="caution">
    <text evidence="4">The sequence shown here is derived from an EMBL/GenBank/DDBJ whole genome shotgun (WGS) entry which is preliminary data.</text>
</comment>
<evidence type="ECO:0000313" key="4">
    <source>
        <dbReference type="EMBL" id="ETR67122.1"/>
    </source>
</evidence>
<evidence type="ECO:0000256" key="1">
    <source>
        <dbReference type="ARBA" id="ARBA00022829"/>
    </source>
</evidence>
<keyword evidence="1" id="KW-0159">Chromosome partition</keyword>
<keyword evidence="2" id="KW-0233">DNA recombination</keyword>
<feature type="domain" description="Tyr recombinase" evidence="3">
    <location>
        <begin position="1"/>
        <end position="79"/>
    </location>
</feature>
<reference evidence="5" key="1">
    <citation type="submission" date="2012-11" db="EMBL/GenBank/DDBJ databases">
        <authorList>
            <person name="Lucero-Rivera Y.E."/>
            <person name="Tovar-Ramirez D."/>
        </authorList>
    </citation>
    <scope>NUCLEOTIDE SEQUENCE [LARGE SCALE GENOMIC DNA]</scope>
    <source>
        <strain evidence="5">Araruama</strain>
    </source>
</reference>
<dbReference type="PANTHER" id="PTHR30349:SF81">
    <property type="entry name" value="TYROSINE RECOMBINASE XERC"/>
    <property type="match status" value="1"/>
</dbReference>
<dbReference type="AlphaFoldDB" id="A0A1V1NWZ1"/>
<feature type="non-terminal residue" evidence="4">
    <location>
        <position position="1"/>
    </location>
</feature>
<accession>A0A1V1NWZ1</accession>
<dbReference type="PROSITE" id="PS51898">
    <property type="entry name" value="TYR_RECOMBINASE"/>
    <property type="match status" value="1"/>
</dbReference>
<dbReference type="GO" id="GO:0007059">
    <property type="term" value="P:chromosome segregation"/>
    <property type="evidence" value="ECO:0007669"/>
    <property type="project" value="UniProtKB-KW"/>
</dbReference>
<evidence type="ECO:0000313" key="5">
    <source>
        <dbReference type="Proteomes" id="UP000189670"/>
    </source>
</evidence>
<dbReference type="PANTHER" id="PTHR30349">
    <property type="entry name" value="PHAGE INTEGRASE-RELATED"/>
    <property type="match status" value="1"/>
</dbReference>
<dbReference type="InterPro" id="IPR011010">
    <property type="entry name" value="DNA_brk_join_enz"/>
</dbReference>
<organism evidence="4 5">
    <name type="scientific">Candidatus Magnetoglobus multicellularis str. Araruama</name>
    <dbReference type="NCBI Taxonomy" id="890399"/>
    <lineage>
        <taxon>Bacteria</taxon>
        <taxon>Pseudomonadati</taxon>
        <taxon>Thermodesulfobacteriota</taxon>
        <taxon>Desulfobacteria</taxon>
        <taxon>Desulfobacterales</taxon>
        <taxon>Desulfobacteraceae</taxon>
        <taxon>Candidatus Magnetoglobus</taxon>
    </lineage>
</organism>
<evidence type="ECO:0000256" key="2">
    <source>
        <dbReference type="ARBA" id="ARBA00023172"/>
    </source>
</evidence>
<sequence length="106" mass="11989">TRFGIHTLVERHAIRAAKQMPSIAKKRVTPHVIRHTTATHLLRAGVDINTIRAWLGHVSINTTNIYAETDIETKARALATCTPDTGKTKKIPWRQQPELMEFLRGL</sequence>
<evidence type="ECO:0000259" key="3">
    <source>
        <dbReference type="PROSITE" id="PS51898"/>
    </source>
</evidence>
<dbReference type="InterPro" id="IPR013762">
    <property type="entry name" value="Integrase-like_cat_sf"/>
</dbReference>